<evidence type="ECO:0000256" key="5">
    <source>
        <dbReference type="ARBA" id="ARBA00023002"/>
    </source>
</evidence>
<evidence type="ECO:0000256" key="10">
    <source>
        <dbReference type="ARBA" id="ARBA00042639"/>
    </source>
</evidence>
<evidence type="ECO:0000313" key="14">
    <source>
        <dbReference type="EMBL" id="MBL0743587.1"/>
    </source>
</evidence>
<gene>
    <name evidence="14" type="primary">bcp</name>
    <name evidence="14" type="ORF">JI741_20305</name>
</gene>
<accession>A0ABS1KY11</accession>
<evidence type="ECO:0000256" key="12">
    <source>
        <dbReference type="SAM" id="MobiDB-lite"/>
    </source>
</evidence>
<keyword evidence="15" id="KW-1185">Reference proteome</keyword>
<evidence type="ECO:0000256" key="3">
    <source>
        <dbReference type="ARBA" id="ARBA00022559"/>
    </source>
</evidence>
<keyword evidence="4" id="KW-0049">Antioxidant</keyword>
<sequence>MALKIGDKAPAFSVKDQDGNDVKLADFKGKKLVLYFYPKDMTPGCTAEACNLRDNYNVLLKQGYEVLGVSTDTEKAHQKFIAKEKLPFRLLADTDKKLHEAYNTWVEKSMYGRKYMGTARVTFIINEAGVIEDIIEKVNTKNHTDQILKKETVSTPAEKTAPKKSPAKKSIAAKKAPAKKTAPKKK</sequence>
<dbReference type="GO" id="GO:0004601">
    <property type="term" value="F:peroxidase activity"/>
    <property type="evidence" value="ECO:0007669"/>
    <property type="project" value="UniProtKB-KW"/>
</dbReference>
<evidence type="ECO:0000256" key="8">
    <source>
        <dbReference type="ARBA" id="ARBA00032824"/>
    </source>
</evidence>
<name>A0ABS1KY11_9BACT</name>
<keyword evidence="7" id="KW-0676">Redox-active center</keyword>
<dbReference type="Gene3D" id="3.40.30.10">
    <property type="entry name" value="Glutaredoxin"/>
    <property type="match status" value="1"/>
</dbReference>
<feature type="domain" description="Thioredoxin" evidence="13">
    <location>
        <begin position="3"/>
        <end position="158"/>
    </location>
</feature>
<dbReference type="PANTHER" id="PTHR42801">
    <property type="entry name" value="THIOREDOXIN-DEPENDENT PEROXIDE REDUCTASE"/>
    <property type="match status" value="1"/>
</dbReference>
<evidence type="ECO:0000256" key="2">
    <source>
        <dbReference type="ARBA" id="ARBA00013017"/>
    </source>
</evidence>
<evidence type="ECO:0000256" key="6">
    <source>
        <dbReference type="ARBA" id="ARBA00023157"/>
    </source>
</evidence>
<dbReference type="NCBIfam" id="NF006960">
    <property type="entry name" value="PRK09437.1"/>
    <property type="match status" value="1"/>
</dbReference>
<dbReference type="InterPro" id="IPR000866">
    <property type="entry name" value="AhpC/TSA"/>
</dbReference>
<dbReference type="SUPFAM" id="SSF52833">
    <property type="entry name" value="Thioredoxin-like"/>
    <property type="match status" value="1"/>
</dbReference>
<evidence type="ECO:0000256" key="11">
    <source>
        <dbReference type="ARBA" id="ARBA00049091"/>
    </source>
</evidence>
<feature type="compositionally biased region" description="Basic residues" evidence="12">
    <location>
        <begin position="176"/>
        <end position="186"/>
    </location>
</feature>
<evidence type="ECO:0000256" key="9">
    <source>
        <dbReference type="ARBA" id="ARBA00038489"/>
    </source>
</evidence>
<comment type="function">
    <text evidence="1">Thiol-specific peroxidase that catalyzes the reduction of hydrogen peroxide and organic hydroperoxides to water and alcohols, respectively. Plays a role in cell protection against oxidative stress by detoxifying peroxides and as sensor of hydrogen peroxide-mediated signaling events.</text>
</comment>
<protein>
    <recommendedName>
        <fullName evidence="2">thioredoxin-dependent peroxiredoxin</fullName>
        <ecNumber evidence="2">1.11.1.24</ecNumber>
    </recommendedName>
    <alternativeName>
        <fullName evidence="8">Thioredoxin peroxidase</fullName>
    </alternativeName>
    <alternativeName>
        <fullName evidence="10">Thioredoxin-dependent peroxiredoxin Bcp</fullName>
    </alternativeName>
</protein>
<dbReference type="EC" id="1.11.1.24" evidence="2"/>
<evidence type="ECO:0000313" key="15">
    <source>
        <dbReference type="Proteomes" id="UP000613030"/>
    </source>
</evidence>
<keyword evidence="6" id="KW-1015">Disulfide bond</keyword>
<dbReference type="PANTHER" id="PTHR42801:SF4">
    <property type="entry name" value="AHPC_TSA FAMILY PROTEIN"/>
    <property type="match status" value="1"/>
</dbReference>
<evidence type="ECO:0000256" key="1">
    <source>
        <dbReference type="ARBA" id="ARBA00003330"/>
    </source>
</evidence>
<dbReference type="InterPro" id="IPR036249">
    <property type="entry name" value="Thioredoxin-like_sf"/>
</dbReference>
<feature type="region of interest" description="Disordered" evidence="12">
    <location>
        <begin position="146"/>
        <end position="186"/>
    </location>
</feature>
<evidence type="ECO:0000256" key="4">
    <source>
        <dbReference type="ARBA" id="ARBA00022862"/>
    </source>
</evidence>
<dbReference type="Pfam" id="PF00578">
    <property type="entry name" value="AhpC-TSA"/>
    <property type="match status" value="1"/>
</dbReference>
<organism evidence="14 15">
    <name type="scientific">Chryseolinea lacunae</name>
    <dbReference type="NCBI Taxonomy" id="2801331"/>
    <lineage>
        <taxon>Bacteria</taxon>
        <taxon>Pseudomonadati</taxon>
        <taxon>Bacteroidota</taxon>
        <taxon>Cytophagia</taxon>
        <taxon>Cytophagales</taxon>
        <taxon>Fulvivirgaceae</taxon>
        <taxon>Chryseolinea</taxon>
    </lineage>
</organism>
<evidence type="ECO:0000256" key="7">
    <source>
        <dbReference type="ARBA" id="ARBA00023284"/>
    </source>
</evidence>
<dbReference type="InterPro" id="IPR013766">
    <property type="entry name" value="Thioredoxin_domain"/>
</dbReference>
<comment type="caution">
    <text evidence="14">The sequence shown here is derived from an EMBL/GenBank/DDBJ whole genome shotgun (WGS) entry which is preliminary data.</text>
</comment>
<keyword evidence="5" id="KW-0560">Oxidoreductase</keyword>
<dbReference type="Proteomes" id="UP000613030">
    <property type="component" value="Unassembled WGS sequence"/>
</dbReference>
<proteinExistence type="inferred from homology"/>
<comment type="catalytic activity">
    <reaction evidence="11">
        <text>a hydroperoxide + [thioredoxin]-dithiol = an alcohol + [thioredoxin]-disulfide + H2O</text>
        <dbReference type="Rhea" id="RHEA:62620"/>
        <dbReference type="Rhea" id="RHEA-COMP:10698"/>
        <dbReference type="Rhea" id="RHEA-COMP:10700"/>
        <dbReference type="ChEBI" id="CHEBI:15377"/>
        <dbReference type="ChEBI" id="CHEBI:29950"/>
        <dbReference type="ChEBI" id="CHEBI:30879"/>
        <dbReference type="ChEBI" id="CHEBI:35924"/>
        <dbReference type="ChEBI" id="CHEBI:50058"/>
        <dbReference type="EC" id="1.11.1.24"/>
    </reaction>
</comment>
<dbReference type="PROSITE" id="PS51352">
    <property type="entry name" value="THIOREDOXIN_2"/>
    <property type="match status" value="1"/>
</dbReference>
<comment type="similarity">
    <text evidence="9">Belongs to the peroxiredoxin family. BCP/PrxQ subfamily.</text>
</comment>
<keyword evidence="3 14" id="KW-0575">Peroxidase</keyword>
<dbReference type="CDD" id="cd03017">
    <property type="entry name" value="PRX_BCP"/>
    <property type="match status" value="1"/>
</dbReference>
<dbReference type="EMBL" id="JAERRB010000007">
    <property type="protein sequence ID" value="MBL0743587.1"/>
    <property type="molecule type" value="Genomic_DNA"/>
</dbReference>
<evidence type="ECO:0000259" key="13">
    <source>
        <dbReference type="PROSITE" id="PS51352"/>
    </source>
</evidence>
<reference evidence="14 15" key="1">
    <citation type="submission" date="2021-01" db="EMBL/GenBank/DDBJ databases">
        <title>Chryseolinea sp. Jin1 Genome sequencing and assembly.</title>
        <authorList>
            <person name="Kim I."/>
        </authorList>
    </citation>
    <scope>NUCLEOTIDE SEQUENCE [LARGE SCALE GENOMIC DNA]</scope>
    <source>
        <strain evidence="14 15">Jin1</strain>
    </source>
</reference>
<dbReference type="InterPro" id="IPR050924">
    <property type="entry name" value="Peroxiredoxin_BCP/PrxQ"/>
</dbReference>